<dbReference type="InterPro" id="IPR017969">
    <property type="entry name" value="Heavy-metal-associated_CS"/>
</dbReference>
<dbReference type="Gene3D" id="3.30.70.100">
    <property type="match status" value="1"/>
</dbReference>
<dbReference type="PROSITE" id="PS50846">
    <property type="entry name" value="HMA_2"/>
    <property type="match status" value="1"/>
</dbReference>
<gene>
    <name evidence="3" type="ORF">EV187_3102</name>
</gene>
<protein>
    <submittedName>
        <fullName evidence="3">Copper chaperone CopZ</fullName>
    </submittedName>
</protein>
<dbReference type="GO" id="GO:0046872">
    <property type="term" value="F:metal ion binding"/>
    <property type="evidence" value="ECO:0007669"/>
    <property type="project" value="UniProtKB-KW"/>
</dbReference>
<dbReference type="Proteomes" id="UP000293289">
    <property type="component" value="Unassembled WGS sequence"/>
</dbReference>
<evidence type="ECO:0000259" key="2">
    <source>
        <dbReference type="PROSITE" id="PS50846"/>
    </source>
</evidence>
<evidence type="ECO:0000313" key="3">
    <source>
        <dbReference type="EMBL" id="RZS64715.1"/>
    </source>
</evidence>
<dbReference type="OrthoDB" id="5006964at2"/>
<dbReference type="Pfam" id="PF00403">
    <property type="entry name" value="HMA"/>
    <property type="match status" value="1"/>
</dbReference>
<comment type="caution">
    <text evidence="3">The sequence shown here is derived from an EMBL/GenBank/DDBJ whole genome shotgun (WGS) entry which is preliminary data.</text>
</comment>
<name>A0A4Q7M991_9MICO</name>
<accession>A0A4Q7M991</accession>
<feature type="domain" description="HMA" evidence="2">
    <location>
        <begin position="44"/>
        <end position="112"/>
    </location>
</feature>
<organism evidence="3 4">
    <name type="scientific">Agromyces ramosus</name>
    <dbReference type="NCBI Taxonomy" id="33879"/>
    <lineage>
        <taxon>Bacteria</taxon>
        <taxon>Bacillati</taxon>
        <taxon>Actinomycetota</taxon>
        <taxon>Actinomycetes</taxon>
        <taxon>Micrococcales</taxon>
        <taxon>Microbacteriaceae</taxon>
        <taxon>Agromyces</taxon>
    </lineage>
</organism>
<reference evidence="3 4" key="1">
    <citation type="submission" date="2019-02" db="EMBL/GenBank/DDBJ databases">
        <title>Genomic Encyclopedia of Type Strains, Phase IV (KMG-IV): sequencing the most valuable type-strain genomes for metagenomic binning, comparative biology and taxonomic classification.</title>
        <authorList>
            <person name="Goeker M."/>
        </authorList>
    </citation>
    <scope>NUCLEOTIDE SEQUENCE [LARGE SCALE GENOMIC DNA]</scope>
    <source>
        <strain evidence="3 4">DSM 43045</strain>
    </source>
</reference>
<evidence type="ECO:0000256" key="1">
    <source>
        <dbReference type="ARBA" id="ARBA00022723"/>
    </source>
</evidence>
<dbReference type="InterPro" id="IPR036163">
    <property type="entry name" value="HMA_dom_sf"/>
</dbReference>
<dbReference type="PROSITE" id="PS01047">
    <property type="entry name" value="HMA_1"/>
    <property type="match status" value="1"/>
</dbReference>
<keyword evidence="4" id="KW-1185">Reference proteome</keyword>
<evidence type="ECO:0000313" key="4">
    <source>
        <dbReference type="Proteomes" id="UP000293289"/>
    </source>
</evidence>
<dbReference type="EMBL" id="SGWY01000003">
    <property type="protein sequence ID" value="RZS64715.1"/>
    <property type="molecule type" value="Genomic_DNA"/>
</dbReference>
<dbReference type="RefSeq" id="WP_130353915.1">
    <property type="nucleotide sequence ID" value="NZ_SGWY01000003.1"/>
</dbReference>
<dbReference type="AlphaFoldDB" id="A0A4Q7M991"/>
<keyword evidence="1" id="KW-0479">Metal-binding</keyword>
<dbReference type="InterPro" id="IPR006121">
    <property type="entry name" value="HMA_dom"/>
</dbReference>
<sequence>MTPNADGRIELALSGGCACCAVDAAPTHLTIERADAAAADPVRHATEFGVEGMTCGNCVRHVAEELGAVHGVDSVDVELVAGGVSTVTVRSSAPVDAAVIAAAVAEAGYEVAAR</sequence>
<proteinExistence type="predicted"/>
<dbReference type="CDD" id="cd00371">
    <property type="entry name" value="HMA"/>
    <property type="match status" value="1"/>
</dbReference>
<dbReference type="SUPFAM" id="SSF55008">
    <property type="entry name" value="HMA, heavy metal-associated domain"/>
    <property type="match status" value="1"/>
</dbReference>